<dbReference type="GO" id="GO:0097422">
    <property type="term" value="C:tubular endosome"/>
    <property type="evidence" value="ECO:0007669"/>
    <property type="project" value="TreeGrafter"/>
</dbReference>
<comment type="caution">
    <text evidence="3">The sequence shown here is derived from an EMBL/GenBank/DDBJ whole genome shotgun (WGS) entry which is preliminary data.</text>
</comment>
<dbReference type="GO" id="GO:0005769">
    <property type="term" value="C:early endosome"/>
    <property type="evidence" value="ECO:0007669"/>
    <property type="project" value="TreeGrafter"/>
</dbReference>
<dbReference type="InterPro" id="IPR051248">
    <property type="entry name" value="UPF0507/Ank_repeat_27"/>
</dbReference>
<dbReference type="PRINTS" id="PR01415">
    <property type="entry name" value="ANKYRIN"/>
</dbReference>
<gene>
    <name evidence="3" type="primary">ANKRD27</name>
    <name evidence="3" type="ORF">Anas_11052</name>
</gene>
<evidence type="ECO:0000259" key="2">
    <source>
        <dbReference type="PROSITE" id="PS51205"/>
    </source>
</evidence>
<evidence type="ECO:0000313" key="3">
    <source>
        <dbReference type="EMBL" id="KAB7504165.1"/>
    </source>
</evidence>
<dbReference type="SUPFAM" id="SSF48403">
    <property type="entry name" value="Ankyrin repeat"/>
    <property type="match status" value="2"/>
</dbReference>
<feature type="repeat" description="ANK" evidence="1">
    <location>
        <begin position="840"/>
        <end position="872"/>
    </location>
</feature>
<proteinExistence type="predicted"/>
<feature type="repeat" description="ANK" evidence="1">
    <location>
        <begin position="773"/>
        <end position="805"/>
    </location>
</feature>
<reference evidence="3 4" key="1">
    <citation type="journal article" date="2019" name="PLoS Biol.">
        <title>Sex chromosomes control vertical transmission of feminizing Wolbachia symbionts in an isopod.</title>
        <authorList>
            <person name="Becking T."/>
            <person name="Chebbi M.A."/>
            <person name="Giraud I."/>
            <person name="Moumen B."/>
            <person name="Laverre T."/>
            <person name="Caubet Y."/>
            <person name="Peccoud J."/>
            <person name="Gilbert C."/>
            <person name="Cordaux R."/>
        </authorList>
    </citation>
    <scope>NUCLEOTIDE SEQUENCE [LARGE SCALE GENOMIC DNA]</scope>
    <source>
        <strain evidence="3">ANa2</strain>
        <tissue evidence="3">Whole body excluding digestive tract and cuticle</tissue>
    </source>
</reference>
<dbReference type="Pfam" id="PF12796">
    <property type="entry name" value="Ank_2"/>
    <property type="match status" value="2"/>
</dbReference>
<dbReference type="InterPro" id="IPR003123">
    <property type="entry name" value="VPS9"/>
</dbReference>
<keyword evidence="4" id="KW-1185">Reference proteome</keyword>
<name>A0A5N5TG84_9CRUS</name>
<dbReference type="PROSITE" id="PS50297">
    <property type="entry name" value="ANK_REP_REGION"/>
    <property type="match status" value="5"/>
</dbReference>
<evidence type="ECO:0000256" key="1">
    <source>
        <dbReference type="PROSITE-ProRule" id="PRU00023"/>
    </source>
</evidence>
<dbReference type="GO" id="GO:0045022">
    <property type="term" value="P:early endosome to late endosome transport"/>
    <property type="evidence" value="ECO:0007669"/>
    <property type="project" value="TreeGrafter"/>
</dbReference>
<dbReference type="SMART" id="SM00248">
    <property type="entry name" value="ANK"/>
    <property type="match status" value="8"/>
</dbReference>
<dbReference type="GO" id="GO:0005886">
    <property type="term" value="C:plasma membrane"/>
    <property type="evidence" value="ECO:0007669"/>
    <property type="project" value="TreeGrafter"/>
</dbReference>
<dbReference type="PROSITE" id="PS51205">
    <property type="entry name" value="VPS9"/>
    <property type="match status" value="1"/>
</dbReference>
<dbReference type="OrthoDB" id="411646at2759"/>
<dbReference type="InterPro" id="IPR037191">
    <property type="entry name" value="VPS9_dom_sf"/>
</dbReference>
<dbReference type="Pfam" id="PF02204">
    <property type="entry name" value="VPS9"/>
    <property type="match status" value="1"/>
</dbReference>
<dbReference type="Pfam" id="PF13857">
    <property type="entry name" value="Ank_5"/>
    <property type="match status" value="1"/>
</dbReference>
<dbReference type="GO" id="GO:0005770">
    <property type="term" value="C:late endosome"/>
    <property type="evidence" value="ECO:0007669"/>
    <property type="project" value="TreeGrafter"/>
</dbReference>
<keyword evidence="1" id="KW-0040">ANK repeat</keyword>
<dbReference type="Gene3D" id="1.20.1050.80">
    <property type="entry name" value="VPS9 domain"/>
    <property type="match status" value="1"/>
</dbReference>
<sequence>MNKYDEVLSENKFFKCLKCDNFDLFKEAVSQKYLICIPKASVTSNVQLTTLLDHILIPAQKNSNNIDYCTKNNNKILLKEGKFISKINLNRCVNILFEETFYEEELGKYKVLCVDDYISSLFKDNFTPNPNSLLDIKHSLKNLRTINDFISCISDLVDDSSVFDEFDKYLSDILSMPFSKANPPETVYLRTLVHKVLKKTLNYVLQEEIKLDENYILVLTVCIESYVLHNLHNILFQYSGLEMSSKDEKLNRILHSLKEVTETDLNVHVTNINCILSARYELAAINNFKSPFGKFQCIKKTIDSFKTESKLTLDELLPILVLTIIKCNLSNWFANLNFIQTYSFTLESNSEYSFILSTFEAALVFLFSEELNEQTVSSGYVLTSKESSFCLDTFNPRAHHYGNEIIHTLYDYIKKDNLESVKRVLEVTESEKLVPKNFVSQKYELNLCHPLCVCNECKQITQKSLKSDFVLDFNHKDENLMTPLHIAVWYGSLNIVEYLMSKNVNLNAKNIVGMTPLHIAAYKGYQTILLLLLLNAGCDIDSTDSTGNTALQLTCTAGHDSCVKALIFYAESIGYKFNFGEKNINGDTALHLASFWGYMNIVKFLLSQPRIVIESIRTKNLKNQTPLDCAHNEAVASLIEGAMENAEESAHTDLLLLNLEERNIVKIDPEQKLHDEDIYTNTYDLEHRDTHFEVRENSSDSEVNNILIKILNAIKVGDNRLALFYLDINVNEPNSNESSKCHPLCQCTDCSNIDTTTISVNKKKSLINFIGEENYGILHMAVLKDDIELCQILLQNGANPQALTKSERRSCIHLSVQRENIELLKLLIKFNVDINCADTMGNTPLHLCCICGWKEGVITLVESGAEVNINNKDGSSPKEEADKNGHFEIVRYLVRKMSEAHKKSTFS</sequence>
<dbReference type="GO" id="GO:0043005">
    <property type="term" value="C:neuron projection"/>
    <property type="evidence" value="ECO:0007669"/>
    <property type="project" value="TreeGrafter"/>
</dbReference>
<feature type="repeat" description="ANK" evidence="1">
    <location>
        <begin position="585"/>
        <end position="607"/>
    </location>
</feature>
<dbReference type="InterPro" id="IPR002110">
    <property type="entry name" value="Ankyrin_rpt"/>
</dbReference>
<dbReference type="SMART" id="SM00167">
    <property type="entry name" value="VPS9"/>
    <property type="match status" value="1"/>
</dbReference>
<dbReference type="GO" id="GO:0000149">
    <property type="term" value="F:SNARE binding"/>
    <property type="evidence" value="ECO:0007669"/>
    <property type="project" value="TreeGrafter"/>
</dbReference>
<accession>A0A5N5TG84</accession>
<dbReference type="SUPFAM" id="SSF109993">
    <property type="entry name" value="VPS9 domain"/>
    <property type="match status" value="1"/>
</dbReference>
<dbReference type="PANTHER" id="PTHR24170:SF2">
    <property type="entry name" value="ANKYRIN REPEAT DOMAIN-CONTAINING PROTEIN 27"/>
    <property type="match status" value="1"/>
</dbReference>
<dbReference type="Proteomes" id="UP000326759">
    <property type="component" value="Unassembled WGS sequence"/>
</dbReference>
<evidence type="ECO:0000313" key="4">
    <source>
        <dbReference type="Proteomes" id="UP000326759"/>
    </source>
</evidence>
<dbReference type="PROSITE" id="PS50088">
    <property type="entry name" value="ANK_REPEAT"/>
    <property type="match status" value="6"/>
</dbReference>
<protein>
    <submittedName>
        <fullName evidence="3">Ankyrin repeat domain-containing protein 27</fullName>
    </submittedName>
</protein>
<feature type="repeat" description="ANK" evidence="1">
    <location>
        <begin position="479"/>
        <end position="511"/>
    </location>
</feature>
<organism evidence="3 4">
    <name type="scientific">Armadillidium nasatum</name>
    <dbReference type="NCBI Taxonomy" id="96803"/>
    <lineage>
        <taxon>Eukaryota</taxon>
        <taxon>Metazoa</taxon>
        <taxon>Ecdysozoa</taxon>
        <taxon>Arthropoda</taxon>
        <taxon>Crustacea</taxon>
        <taxon>Multicrustacea</taxon>
        <taxon>Malacostraca</taxon>
        <taxon>Eumalacostraca</taxon>
        <taxon>Peracarida</taxon>
        <taxon>Isopoda</taxon>
        <taxon>Oniscidea</taxon>
        <taxon>Crinocheta</taxon>
        <taxon>Armadillidiidae</taxon>
        <taxon>Armadillidium</taxon>
    </lineage>
</organism>
<dbReference type="GO" id="GO:0005085">
    <property type="term" value="F:guanyl-nucleotide exchange factor activity"/>
    <property type="evidence" value="ECO:0007669"/>
    <property type="project" value="TreeGrafter"/>
</dbReference>
<dbReference type="Gene3D" id="1.25.40.20">
    <property type="entry name" value="Ankyrin repeat-containing domain"/>
    <property type="match status" value="3"/>
</dbReference>
<feature type="domain" description="VPS9" evidence="2">
    <location>
        <begin position="244"/>
        <end position="375"/>
    </location>
</feature>
<dbReference type="EMBL" id="SEYY01003634">
    <property type="protein sequence ID" value="KAB7504165.1"/>
    <property type="molecule type" value="Genomic_DNA"/>
</dbReference>
<dbReference type="PANTHER" id="PTHR24170">
    <property type="entry name" value="ANKYRIN REPEAT DOMAIN-CONTAINING PROTEIN 27"/>
    <property type="match status" value="1"/>
</dbReference>
<dbReference type="GO" id="GO:0030133">
    <property type="term" value="C:transport vesicle"/>
    <property type="evidence" value="ECO:0007669"/>
    <property type="project" value="TreeGrafter"/>
</dbReference>
<dbReference type="GO" id="GO:0048812">
    <property type="term" value="P:neuron projection morphogenesis"/>
    <property type="evidence" value="ECO:0007669"/>
    <property type="project" value="TreeGrafter"/>
</dbReference>
<feature type="repeat" description="ANK" evidence="1">
    <location>
        <begin position="512"/>
        <end position="545"/>
    </location>
</feature>
<dbReference type="InterPro" id="IPR036770">
    <property type="entry name" value="Ankyrin_rpt-contain_sf"/>
</dbReference>
<feature type="repeat" description="ANK" evidence="1">
    <location>
        <begin position="807"/>
        <end position="839"/>
    </location>
</feature>
<dbReference type="AlphaFoldDB" id="A0A5N5TG84"/>